<accession>A0A7C3GJQ3</accession>
<dbReference type="EMBL" id="DRMH01000020">
    <property type="protein sequence ID" value="HFC97221.1"/>
    <property type="molecule type" value="Genomic_DNA"/>
</dbReference>
<feature type="transmembrane region" description="Helical" evidence="2">
    <location>
        <begin position="36"/>
        <end position="58"/>
    </location>
</feature>
<gene>
    <name evidence="3" type="ORF">ENJ40_02020</name>
</gene>
<sequence>MSKLYEILRQIENREREGPRFPSSGAKPGVGRRWSWVGLLLLGLFSALGSFWAFRLWYTSTPSPGPVRPPIHRSFKVASAPSPERTRKKKAASSPRKTASLPEKRVVLPAKKPLPPPAKTRVSSGGASPGPSPVRRSGERLLLSPAEVLRGYLVRAEILRHQGRCAEALDYYRRYLARFRDPGVLNNYGACLWLLGRLSEAREAFRESLRLKEDPEVRLNLVLLSLKMGDKREACAAFRPLRGKGEAPDPGLEAYLRKVCGRKK</sequence>
<name>A0A7C3GJQ3_9BACT</name>
<dbReference type="InterPro" id="IPR019734">
    <property type="entry name" value="TPR_rpt"/>
</dbReference>
<dbReference type="SUPFAM" id="SSF48452">
    <property type="entry name" value="TPR-like"/>
    <property type="match status" value="1"/>
</dbReference>
<keyword evidence="2" id="KW-0812">Transmembrane</keyword>
<dbReference type="SMART" id="SM00028">
    <property type="entry name" value="TPR"/>
    <property type="match status" value="2"/>
</dbReference>
<feature type="region of interest" description="Disordered" evidence="1">
    <location>
        <begin position="68"/>
        <end position="137"/>
    </location>
</feature>
<evidence type="ECO:0000313" key="3">
    <source>
        <dbReference type="EMBL" id="HFC97221.1"/>
    </source>
</evidence>
<reference evidence="3" key="1">
    <citation type="journal article" date="2020" name="mSystems">
        <title>Genome- and Community-Level Interaction Insights into Carbon Utilization and Element Cycling Functions of Hydrothermarchaeota in Hydrothermal Sediment.</title>
        <authorList>
            <person name="Zhou Z."/>
            <person name="Liu Y."/>
            <person name="Xu W."/>
            <person name="Pan J."/>
            <person name="Luo Z.H."/>
            <person name="Li M."/>
        </authorList>
    </citation>
    <scope>NUCLEOTIDE SEQUENCE [LARGE SCALE GENOMIC DNA]</scope>
    <source>
        <strain evidence="3">HyVt-483</strain>
    </source>
</reference>
<organism evidence="3">
    <name type="scientific">Thermosulfurimonas dismutans</name>
    <dbReference type="NCBI Taxonomy" id="999894"/>
    <lineage>
        <taxon>Bacteria</taxon>
        <taxon>Pseudomonadati</taxon>
        <taxon>Thermodesulfobacteriota</taxon>
        <taxon>Thermodesulfobacteria</taxon>
        <taxon>Thermodesulfobacteriales</taxon>
        <taxon>Thermodesulfobacteriaceae</taxon>
        <taxon>Thermosulfurimonas</taxon>
    </lineage>
</organism>
<comment type="caution">
    <text evidence="3">The sequence shown here is derived from an EMBL/GenBank/DDBJ whole genome shotgun (WGS) entry which is preliminary data.</text>
</comment>
<proteinExistence type="predicted"/>
<dbReference type="Proteomes" id="UP000886043">
    <property type="component" value="Unassembled WGS sequence"/>
</dbReference>
<keyword evidence="2" id="KW-0472">Membrane</keyword>
<dbReference type="Pfam" id="PF13424">
    <property type="entry name" value="TPR_12"/>
    <property type="match status" value="1"/>
</dbReference>
<keyword evidence="2" id="KW-1133">Transmembrane helix</keyword>
<evidence type="ECO:0000256" key="2">
    <source>
        <dbReference type="SAM" id="Phobius"/>
    </source>
</evidence>
<protein>
    <submittedName>
        <fullName evidence="3">Tetratricopeptide repeat protein</fullName>
    </submittedName>
</protein>
<dbReference type="AlphaFoldDB" id="A0A7C3GJQ3"/>
<dbReference type="Gene3D" id="1.25.40.10">
    <property type="entry name" value="Tetratricopeptide repeat domain"/>
    <property type="match status" value="1"/>
</dbReference>
<dbReference type="InterPro" id="IPR011990">
    <property type="entry name" value="TPR-like_helical_dom_sf"/>
</dbReference>
<evidence type="ECO:0000256" key="1">
    <source>
        <dbReference type="SAM" id="MobiDB-lite"/>
    </source>
</evidence>